<name>A0A2S9DLY3_PSECE</name>
<organism evidence="1 2">
    <name type="scientific">Pseudomonas cedrina</name>
    <dbReference type="NCBI Taxonomy" id="651740"/>
    <lineage>
        <taxon>Bacteria</taxon>
        <taxon>Pseudomonadati</taxon>
        <taxon>Pseudomonadota</taxon>
        <taxon>Gammaproteobacteria</taxon>
        <taxon>Pseudomonadales</taxon>
        <taxon>Pseudomonadaceae</taxon>
        <taxon>Pseudomonas</taxon>
    </lineage>
</organism>
<dbReference type="InterPro" id="IPR020354">
    <property type="entry name" value="Competence_nuclease_inhibitor"/>
</dbReference>
<protein>
    <recommendedName>
        <fullName evidence="3">Competence protein J (ComJ)</fullName>
    </recommendedName>
</protein>
<accession>A0A2S9DLY3</accession>
<dbReference type="Proteomes" id="UP000239458">
    <property type="component" value="Unassembled WGS sequence"/>
</dbReference>
<dbReference type="RefSeq" id="WP_105225348.1">
    <property type="nucleotide sequence ID" value="NZ_PCQE01000031.1"/>
</dbReference>
<gene>
    <name evidence="1" type="ORF">CQ006_17840</name>
</gene>
<dbReference type="InterPro" id="IPR038691">
    <property type="entry name" value="ComJ_sf"/>
</dbReference>
<dbReference type="Gene3D" id="2.60.34.30">
    <property type="entry name" value="Competence, DNA-entry nuclease inhibitor, ComJ"/>
    <property type="match status" value="1"/>
</dbReference>
<dbReference type="Pfam" id="PF11033">
    <property type="entry name" value="ComJ"/>
    <property type="match status" value="1"/>
</dbReference>
<comment type="caution">
    <text evidence="1">The sequence shown here is derived from an EMBL/GenBank/DDBJ whole genome shotgun (WGS) entry which is preliminary data.</text>
</comment>
<proteinExistence type="predicted"/>
<evidence type="ECO:0008006" key="3">
    <source>
        <dbReference type="Google" id="ProtNLM"/>
    </source>
</evidence>
<evidence type="ECO:0000313" key="1">
    <source>
        <dbReference type="EMBL" id="PRC00680.1"/>
    </source>
</evidence>
<sequence length="157" mass="17459">MAGFKESIYLSYSQFCVFLSSLDQPYNDWSDRSYAQGFVWRSGSVSFKALVDEGSHIINFFINEQVPAINADVVRAFKVPFSVRDRNIEVGSISSTVPLELPEGDYSLQVEFIRPSSSGVYEINVHLNLGGCDFEVLRADAEIDEQGEFDIDAVPAG</sequence>
<dbReference type="EMBL" id="PCQE01000031">
    <property type="protein sequence ID" value="PRC00680.1"/>
    <property type="molecule type" value="Genomic_DNA"/>
</dbReference>
<reference evidence="1 2" key="1">
    <citation type="submission" date="2017-09" db="EMBL/GenBank/DDBJ databases">
        <title>Genomic, metabolic, and phenotypic characteristics of bacterial isolates from the natural microbiome of the model nematode Caenorhabditis elegans.</title>
        <authorList>
            <person name="Zimmermann J."/>
            <person name="Obeng N."/>
            <person name="Yang W."/>
            <person name="Obeng O."/>
            <person name="Kissoyan K."/>
            <person name="Pees B."/>
            <person name="Dirksen P."/>
            <person name="Hoppner M."/>
            <person name="Franke A."/>
            <person name="Rosenstiel P."/>
            <person name="Leippe M."/>
            <person name="Dierking K."/>
            <person name="Kaleta C."/>
            <person name="Schulenburg H."/>
        </authorList>
    </citation>
    <scope>NUCLEOTIDE SEQUENCE [LARGE SCALE GENOMIC DNA]</scope>
    <source>
        <strain evidence="1 2">MYb184</strain>
    </source>
</reference>
<dbReference type="AlphaFoldDB" id="A0A2S9DLY3"/>
<evidence type="ECO:0000313" key="2">
    <source>
        <dbReference type="Proteomes" id="UP000239458"/>
    </source>
</evidence>